<evidence type="ECO:0000313" key="4">
    <source>
        <dbReference type="EMBL" id="GEK82151.1"/>
    </source>
</evidence>
<feature type="signal peptide" evidence="2">
    <location>
        <begin position="1"/>
        <end position="36"/>
    </location>
</feature>
<feature type="domain" description="GH16" evidence="3">
    <location>
        <begin position="63"/>
        <end position="284"/>
    </location>
</feature>
<evidence type="ECO:0000313" key="7">
    <source>
        <dbReference type="Proteomes" id="UP000522688"/>
    </source>
</evidence>
<evidence type="ECO:0000259" key="3">
    <source>
        <dbReference type="PROSITE" id="PS51762"/>
    </source>
</evidence>
<comment type="similarity">
    <text evidence="1">Belongs to the glycosyl hydrolase 16 family.</text>
</comment>
<dbReference type="InterPro" id="IPR050546">
    <property type="entry name" value="Glycosyl_Hydrlase_16"/>
</dbReference>
<comment type="caution">
    <text evidence="5">The sequence shown here is derived from an EMBL/GenBank/DDBJ whole genome shotgun (WGS) entry which is preliminary data.</text>
</comment>
<dbReference type="InterPro" id="IPR013320">
    <property type="entry name" value="ConA-like_dom_sf"/>
</dbReference>
<dbReference type="Gene3D" id="2.60.120.200">
    <property type="match status" value="1"/>
</dbReference>
<organism evidence="5 7">
    <name type="scientific">Frigoribacterium faeni</name>
    <dbReference type="NCBI Taxonomy" id="145483"/>
    <lineage>
        <taxon>Bacteria</taxon>
        <taxon>Bacillati</taxon>
        <taxon>Actinomycetota</taxon>
        <taxon>Actinomycetes</taxon>
        <taxon>Micrococcales</taxon>
        <taxon>Microbacteriaceae</taxon>
        <taxon>Frigoribacterium</taxon>
    </lineage>
</organism>
<dbReference type="Gene3D" id="2.60.40.2700">
    <property type="match status" value="3"/>
</dbReference>
<dbReference type="PANTHER" id="PTHR10963:SF55">
    <property type="entry name" value="GLYCOSIDE HYDROLASE FAMILY 16 PROTEIN"/>
    <property type="match status" value="1"/>
</dbReference>
<dbReference type="AlphaFoldDB" id="A0A7W3JJ98"/>
<protein>
    <recommendedName>
        <fullName evidence="3">GH16 domain-containing protein</fullName>
    </recommendedName>
</protein>
<sequence length="569" mass="58954">MVTRTSTRALSIGATIVASALLASALVATSAQSASAATGSIIAGKKATDAAAASTTLLNGHLAGWTQIFKDDFTTPVAAGGFPGPYAKQWMTYDGFGDTWNIGRYDAKILSVHDGVLDMNLHTGTDGVPRAAAPIPLIDGKWGGTTYGRYSVRMKSDALPGYGTAFLLWDDDNVWENGEINFPEGSLDGSTQAFNHKLGEPWITEMGVDTKTSYTGWHTYTIDWLPDRITYLLDGVVVASTTTNVPKTPMHWVLQTATNGSKPAASTKGHLLVDWVSQYKYTPGSAATVNLPTTPAPTTPTPAKPATLTTATPQITGTLTAGATLTAKPGTWTSGTAFSYQWSRGGAAIAGATGQTYKTTAADAGRTLTVTVKGTKSGYTAAATTSAAVAVAAAPLASATPTVTGTPTVGGKVGAKTGTWTSGTSFSYQWKRNGQAISRATASTYVPTASDANRAITVVVTGTKAGHTAVARTSSAATIKPSTLRTGTPGVKGSTKVGSTLTGQRGTWTTGTTWTFQWTRDGSWIKGATGTTYRTTSADVGKRIGVKVTGSKPGYTTASRWSAPVTIRR</sequence>
<dbReference type="CDD" id="cd00413">
    <property type="entry name" value="Glyco_hydrolase_16"/>
    <property type="match status" value="1"/>
</dbReference>
<dbReference type="Pfam" id="PF00722">
    <property type="entry name" value="Glyco_hydro_16"/>
    <property type="match status" value="1"/>
</dbReference>
<dbReference type="RefSeq" id="WP_167627256.1">
    <property type="nucleotide sequence ID" value="NZ_BAAAHR010000003.1"/>
</dbReference>
<dbReference type="EMBL" id="BJUV01000003">
    <property type="protein sequence ID" value="GEK82151.1"/>
    <property type="molecule type" value="Genomic_DNA"/>
</dbReference>
<dbReference type="GO" id="GO:0004553">
    <property type="term" value="F:hydrolase activity, hydrolyzing O-glycosyl compounds"/>
    <property type="evidence" value="ECO:0007669"/>
    <property type="project" value="InterPro"/>
</dbReference>
<gene>
    <name evidence="5" type="ORF">FB463_002122</name>
    <name evidence="4" type="ORF">FFA01_04600</name>
</gene>
<dbReference type="PANTHER" id="PTHR10963">
    <property type="entry name" value="GLYCOSYL HYDROLASE-RELATED"/>
    <property type="match status" value="1"/>
</dbReference>
<dbReference type="Proteomes" id="UP000321154">
    <property type="component" value="Unassembled WGS sequence"/>
</dbReference>
<dbReference type="InterPro" id="IPR000757">
    <property type="entry name" value="Beta-glucanase-like"/>
</dbReference>
<evidence type="ECO:0000256" key="2">
    <source>
        <dbReference type="SAM" id="SignalP"/>
    </source>
</evidence>
<name>A0A7W3JJ98_9MICO</name>
<dbReference type="GO" id="GO:0005975">
    <property type="term" value="P:carbohydrate metabolic process"/>
    <property type="evidence" value="ECO:0007669"/>
    <property type="project" value="InterPro"/>
</dbReference>
<reference evidence="4 6" key="1">
    <citation type="submission" date="2019-07" db="EMBL/GenBank/DDBJ databases">
        <title>Whole genome shotgun sequence of Frigoribacterium faeni NBRC 103066.</title>
        <authorList>
            <person name="Hosoyama A."/>
            <person name="Uohara A."/>
            <person name="Ohji S."/>
            <person name="Ichikawa N."/>
        </authorList>
    </citation>
    <scope>NUCLEOTIDE SEQUENCE [LARGE SCALE GENOMIC DNA]</scope>
    <source>
        <strain evidence="4 6">NBRC 103066</strain>
    </source>
</reference>
<dbReference type="Proteomes" id="UP000522688">
    <property type="component" value="Unassembled WGS sequence"/>
</dbReference>
<dbReference type="PROSITE" id="PS51762">
    <property type="entry name" value="GH16_2"/>
    <property type="match status" value="1"/>
</dbReference>
<dbReference type="SUPFAM" id="SSF49899">
    <property type="entry name" value="Concanavalin A-like lectins/glucanases"/>
    <property type="match status" value="2"/>
</dbReference>
<accession>A0A7W3JJ98</accession>
<proteinExistence type="inferred from homology"/>
<reference evidence="5 7" key="2">
    <citation type="submission" date="2020-07" db="EMBL/GenBank/DDBJ databases">
        <title>Sequencing the genomes of 1000 actinobacteria strains.</title>
        <authorList>
            <person name="Klenk H.-P."/>
        </authorList>
    </citation>
    <scope>NUCLEOTIDE SEQUENCE [LARGE SCALE GENOMIC DNA]</scope>
    <source>
        <strain evidence="5 7">DSM 10309</strain>
    </source>
</reference>
<keyword evidence="6" id="KW-1185">Reference proteome</keyword>
<evidence type="ECO:0000313" key="5">
    <source>
        <dbReference type="EMBL" id="MBA8813873.1"/>
    </source>
</evidence>
<evidence type="ECO:0000313" key="6">
    <source>
        <dbReference type="Proteomes" id="UP000321154"/>
    </source>
</evidence>
<evidence type="ECO:0000256" key="1">
    <source>
        <dbReference type="ARBA" id="ARBA00006865"/>
    </source>
</evidence>
<feature type="chain" id="PRO_5030660895" description="GH16 domain-containing protein" evidence="2">
    <location>
        <begin position="37"/>
        <end position="569"/>
    </location>
</feature>
<keyword evidence="2" id="KW-0732">Signal</keyword>
<dbReference type="EMBL" id="JACGWW010000002">
    <property type="protein sequence ID" value="MBA8813873.1"/>
    <property type="molecule type" value="Genomic_DNA"/>
</dbReference>